<sequence length="192" mass="23618">MRIICCRFGNKFTQWHVDNLKHMIDEYSGLKYDSFEVIEDDLYGNWFNKFQMYDRFRDGENLYFDLDMIIYNKLPNLVRKDFTLLDDTWWREPAHTPLNSSIVSWTGDVSYIWDKFKEQDSFYVDTYTRGSDEWYYKFIDYKTYERVCPSIKDYLYYKPLSYSMITLGQMQHIMEKGWTGWYSNYFLKSDKQ</sequence>
<protein>
    <submittedName>
        <fullName evidence="1">Uncharacterized protein</fullName>
    </submittedName>
</protein>
<evidence type="ECO:0000313" key="1">
    <source>
        <dbReference type="EMBL" id="ADD96055.1"/>
    </source>
</evidence>
<proteinExistence type="predicted"/>
<accession>D6PK04</accession>
<reference evidence="1" key="1">
    <citation type="journal article" date="2010" name="ISME J.">
        <title>Metagenome of the Mediterranean deep chlorophyll maximum studied by direct and fosmid library 454 pyrosequencing.</title>
        <authorList>
            <person name="Ghai R."/>
            <person name="Martin-Cuadrado A.B."/>
            <person name="Molto A.G."/>
            <person name="Heredia I.G."/>
            <person name="Cabrera R."/>
            <person name="Martin J."/>
            <person name="Verdu M."/>
            <person name="Deschamps P."/>
            <person name="Moreira D."/>
            <person name="Lopez-Garcia P."/>
            <person name="Mira A."/>
            <person name="Rodriguez-Valera F."/>
        </authorList>
    </citation>
    <scope>NUCLEOTIDE SEQUENCE</scope>
</reference>
<name>D6PK04_9ZZZZ</name>
<dbReference type="EMBL" id="GU943117">
    <property type="protein sequence ID" value="ADD96055.1"/>
    <property type="molecule type" value="Genomic_DNA"/>
</dbReference>
<dbReference type="AlphaFoldDB" id="D6PK04"/>
<organism evidence="1">
    <name type="scientific">uncultured organism MedDCM-OCT-S04-C375</name>
    <dbReference type="NCBI Taxonomy" id="743615"/>
    <lineage>
        <taxon>unclassified sequences</taxon>
        <taxon>environmental samples</taxon>
    </lineage>
</organism>